<proteinExistence type="predicted"/>
<keyword evidence="2" id="KW-1185">Reference proteome</keyword>
<organism evidence="1 2">
    <name type="scientific">Mycolicibacterium aromaticivorans JS19b1 = JCM 16368</name>
    <dbReference type="NCBI Taxonomy" id="1440774"/>
    <lineage>
        <taxon>Bacteria</taxon>
        <taxon>Bacillati</taxon>
        <taxon>Actinomycetota</taxon>
        <taxon>Actinomycetes</taxon>
        <taxon>Mycobacteriales</taxon>
        <taxon>Mycobacteriaceae</taxon>
        <taxon>Mycolicibacterium</taxon>
    </lineage>
</organism>
<protein>
    <submittedName>
        <fullName evidence="1">Uncharacterized protein</fullName>
    </submittedName>
</protein>
<evidence type="ECO:0000313" key="1">
    <source>
        <dbReference type="EMBL" id="KDE97269.1"/>
    </source>
</evidence>
<gene>
    <name evidence="1" type="ORF">Y900_028850</name>
</gene>
<dbReference type="Proteomes" id="UP000022835">
    <property type="component" value="Unassembled WGS sequence"/>
</dbReference>
<dbReference type="STRING" id="1440774.Y900_028850"/>
<accession>A0A064C9E3</accession>
<reference evidence="1" key="1">
    <citation type="submission" date="2014-05" db="EMBL/GenBank/DDBJ databases">
        <title>Genome sequence of Mycobacterium aromaticivorans strain JS19b1T (= DSM 45407T).</title>
        <authorList>
            <person name="Kwak Y."/>
            <person name="Park G.-S."/>
            <person name="Li Q.X."/>
            <person name="Lee S.-E."/>
            <person name="Shin J.-H."/>
        </authorList>
    </citation>
    <scope>NUCLEOTIDE SEQUENCE [LARGE SCALE GENOMIC DNA]</scope>
    <source>
        <strain evidence="1">JS19b1</strain>
    </source>
</reference>
<dbReference type="OrthoDB" id="4630158at2"/>
<dbReference type="EMBL" id="JALN02000002">
    <property type="protein sequence ID" value="KDE97269.1"/>
    <property type="molecule type" value="Genomic_DNA"/>
</dbReference>
<comment type="caution">
    <text evidence="1">The sequence shown here is derived from an EMBL/GenBank/DDBJ whole genome shotgun (WGS) entry which is preliminary data.</text>
</comment>
<evidence type="ECO:0000313" key="2">
    <source>
        <dbReference type="Proteomes" id="UP000022835"/>
    </source>
</evidence>
<dbReference type="RefSeq" id="WP_051660530.1">
    <property type="nucleotide sequence ID" value="NZ_JALN02000002.1"/>
</dbReference>
<name>A0A064C9E3_9MYCO</name>
<sequence>MTIISAGTGSDGVTRCFTPRAVVVTVNTDHFAAHGDLSGFGDLLKRFAATSQTFPNSPDGPL</sequence>
<dbReference type="AlphaFoldDB" id="A0A064C9E3"/>